<organism evidence="1 2">
    <name type="scientific">Methylotuvimicrobium buryatense</name>
    <name type="common">Methylomicrobium buryatense</name>
    <dbReference type="NCBI Taxonomy" id="95641"/>
    <lineage>
        <taxon>Bacteria</taxon>
        <taxon>Pseudomonadati</taxon>
        <taxon>Pseudomonadota</taxon>
        <taxon>Gammaproteobacteria</taxon>
        <taxon>Methylococcales</taxon>
        <taxon>Methylococcaceae</taxon>
        <taxon>Methylotuvimicrobium</taxon>
    </lineage>
</organism>
<dbReference type="EMBL" id="CP035467">
    <property type="protein sequence ID" value="QCW83134.1"/>
    <property type="molecule type" value="Genomic_DNA"/>
</dbReference>
<evidence type="ECO:0000313" key="1">
    <source>
        <dbReference type="EMBL" id="QCW83134.1"/>
    </source>
</evidence>
<dbReference type="RefSeq" id="WP_017838997.1">
    <property type="nucleotide sequence ID" value="NZ_CP035467.1"/>
</dbReference>
<dbReference type="Proteomes" id="UP000305881">
    <property type="component" value="Chromosome"/>
</dbReference>
<evidence type="ECO:0000313" key="2">
    <source>
        <dbReference type="Proteomes" id="UP000305881"/>
    </source>
</evidence>
<keyword evidence="2" id="KW-1185">Reference proteome</keyword>
<dbReference type="AlphaFoldDB" id="A0A4P9UP35"/>
<proteinExistence type="predicted"/>
<dbReference type="OrthoDB" id="7061356at2"/>
<reference evidence="2" key="1">
    <citation type="journal article" date="2019" name="J. Bacteriol.">
        <title>A Mutagenic Screen Identifies a TonB-Dependent Receptor Required for the Lanthanide Metal Switch in the Type I Methanotroph 'Methylotuvimicrobium buryatense' 5GB1C.</title>
        <authorList>
            <person name="Groom J.D."/>
            <person name="Ford S.M."/>
            <person name="Pesesky M.W."/>
            <person name="Lidstrom M.E."/>
        </authorList>
    </citation>
    <scope>NUCLEOTIDE SEQUENCE [LARGE SCALE GENOMIC DNA]</scope>
    <source>
        <strain evidence="2">5GB1C</strain>
    </source>
</reference>
<gene>
    <name evidence="1" type="ORF">EQU24_13485</name>
</gene>
<name>A0A4P9UP35_METBY</name>
<accession>A0A4P9UP35</accession>
<protein>
    <submittedName>
        <fullName evidence="1">Uncharacterized protein</fullName>
    </submittedName>
</protein>
<dbReference type="STRING" id="675511.GCA_000341735_00350"/>
<sequence length="297" mass="32767">MKQIHAIEIIQNTSNANNGTRRNISILIAAVLSMLATESKAVRPFVTDDARIVDEGQVEAETWLEAGHVGGDWSPFPAYNVMIGTSVNQWLELIAGVGVGRDSNDELTYSNPAFQTKILFNKAEIDSIMPGFAFGAGATFDTGRGDMHDVGSNYYIIGMSTWRFNDDKLMLHTNYGARMDRERGGPQRITPYWGIGFDLEAFHPEARLIGEVFAGDPLVLNEPKYASQFGIRWLPSDYLNLDVTFGLQPELDEGRNKTGRLEFTGQIGIRMLFDVFTPGGKPGRADGADGLFSNPSY</sequence>
<dbReference type="KEGG" id="mbur:EQU24_13485"/>